<dbReference type="CDD" id="cd01823">
    <property type="entry name" value="SEST_like"/>
    <property type="match status" value="1"/>
</dbReference>
<dbReference type="InterPro" id="IPR013830">
    <property type="entry name" value="SGNH_hydro"/>
</dbReference>
<dbReference type="Gene3D" id="3.40.50.1110">
    <property type="entry name" value="SGNH hydrolase"/>
    <property type="match status" value="1"/>
</dbReference>
<dbReference type="InParanoid" id="A0A1I4IV19"/>
<evidence type="ECO:0000256" key="3">
    <source>
        <dbReference type="SAM" id="SignalP"/>
    </source>
</evidence>
<feature type="disulfide bond" evidence="2">
    <location>
        <begin position="193"/>
        <end position="242"/>
    </location>
</feature>
<evidence type="ECO:0000256" key="2">
    <source>
        <dbReference type="PIRSR" id="PIRSR637460-2"/>
    </source>
</evidence>
<evidence type="ECO:0000256" key="1">
    <source>
        <dbReference type="PIRSR" id="PIRSR637460-1"/>
    </source>
</evidence>
<accession>A0A1I4IV19</accession>
<dbReference type="Proteomes" id="UP000199152">
    <property type="component" value="Unassembled WGS sequence"/>
</dbReference>
<feature type="disulfide bond" evidence="2">
    <location>
        <begin position="55"/>
        <end position="79"/>
    </location>
</feature>
<evidence type="ECO:0000313" key="6">
    <source>
        <dbReference type="Proteomes" id="UP000199152"/>
    </source>
</evidence>
<dbReference type="OrthoDB" id="5503950at2"/>
<sequence>MRRLAACVLVPLVSVLLAAPSAQAAPPPLDYVALGDSYSAASGVLPPDPTASPACLRSTRNYPHLLAAATGARLTDVTCGAAETGHFATAQYPGVAPQLSALAEGTDLVTMTIGGNDGGVFIRSIVQCGLAGLTTLGRGSPCRDQYGSSFEDTIRTATYPALVEALSAARAGAPEADVAILGYPWILPATGGCFDRMPVAEGDVPYLRGVQATLNDAIRRAAAATGVTYVDLGRVSEGHDACQPIGVRWVEPVLQGSNAVVVHPNALGEAGMADRVRRVLRLG</sequence>
<dbReference type="InterPro" id="IPR036514">
    <property type="entry name" value="SGNH_hydro_sf"/>
</dbReference>
<dbReference type="RefSeq" id="WP_091328037.1">
    <property type="nucleotide sequence ID" value="NZ_FOSW01000013.1"/>
</dbReference>
<dbReference type="AlphaFoldDB" id="A0A1I4IV19"/>
<feature type="active site" description="Nucleophile" evidence="1">
    <location>
        <position position="37"/>
    </location>
</feature>
<proteinExistence type="predicted"/>
<feature type="chain" id="PRO_5011572703" evidence="3">
    <location>
        <begin position="25"/>
        <end position="283"/>
    </location>
</feature>
<dbReference type="PANTHER" id="PTHR37981">
    <property type="entry name" value="LIPASE 2"/>
    <property type="match status" value="1"/>
</dbReference>
<organism evidence="5 6">
    <name type="scientific">Geodermatophilus ruber</name>
    <dbReference type="NCBI Taxonomy" id="504800"/>
    <lineage>
        <taxon>Bacteria</taxon>
        <taxon>Bacillati</taxon>
        <taxon>Actinomycetota</taxon>
        <taxon>Actinomycetes</taxon>
        <taxon>Geodermatophilales</taxon>
        <taxon>Geodermatophilaceae</taxon>
        <taxon>Geodermatophilus</taxon>
    </lineage>
</organism>
<dbReference type="SUPFAM" id="SSF52266">
    <property type="entry name" value="SGNH hydrolase"/>
    <property type="match status" value="1"/>
</dbReference>
<dbReference type="GO" id="GO:0019433">
    <property type="term" value="P:triglyceride catabolic process"/>
    <property type="evidence" value="ECO:0007669"/>
    <property type="project" value="TreeGrafter"/>
</dbReference>
<keyword evidence="6" id="KW-1185">Reference proteome</keyword>
<feature type="signal peptide" evidence="3">
    <location>
        <begin position="1"/>
        <end position="24"/>
    </location>
</feature>
<dbReference type="GO" id="GO:0004806">
    <property type="term" value="F:triacylglycerol lipase activity"/>
    <property type="evidence" value="ECO:0007669"/>
    <property type="project" value="TreeGrafter"/>
</dbReference>
<dbReference type="EMBL" id="FOSW01000013">
    <property type="protein sequence ID" value="SFL57626.1"/>
    <property type="molecule type" value="Genomic_DNA"/>
</dbReference>
<gene>
    <name evidence="5" type="ORF">SAMN04488085_113123</name>
</gene>
<evidence type="ECO:0000259" key="4">
    <source>
        <dbReference type="Pfam" id="PF13472"/>
    </source>
</evidence>
<feature type="disulfide bond" evidence="2">
    <location>
        <begin position="128"/>
        <end position="142"/>
    </location>
</feature>
<dbReference type="Pfam" id="PF13472">
    <property type="entry name" value="Lipase_GDSL_2"/>
    <property type="match status" value="1"/>
</dbReference>
<keyword evidence="3" id="KW-0732">Signal</keyword>
<dbReference type="PANTHER" id="PTHR37981:SF1">
    <property type="entry name" value="SGNH HYDROLASE-TYPE ESTERASE DOMAIN-CONTAINING PROTEIN"/>
    <property type="match status" value="1"/>
</dbReference>
<feature type="active site" evidence="1">
    <location>
        <position position="263"/>
    </location>
</feature>
<protein>
    <submittedName>
        <fullName evidence="5">Lysophospholipase L1</fullName>
    </submittedName>
</protein>
<dbReference type="InterPro" id="IPR037460">
    <property type="entry name" value="SEST-like"/>
</dbReference>
<name>A0A1I4IV19_9ACTN</name>
<dbReference type="STRING" id="504800.SAMN04488085_113123"/>
<feature type="domain" description="SGNH hydrolase-type esterase" evidence="4">
    <location>
        <begin position="33"/>
        <end position="269"/>
    </location>
</feature>
<evidence type="ECO:0000313" key="5">
    <source>
        <dbReference type="EMBL" id="SFL57626.1"/>
    </source>
</evidence>
<keyword evidence="2" id="KW-1015">Disulfide bond</keyword>
<reference evidence="5 6" key="1">
    <citation type="submission" date="2016-10" db="EMBL/GenBank/DDBJ databases">
        <authorList>
            <person name="de Groot N.N."/>
        </authorList>
    </citation>
    <scope>NUCLEOTIDE SEQUENCE [LARGE SCALE GENOMIC DNA]</scope>
    <source>
        <strain evidence="5 6">DSM 45317</strain>
    </source>
</reference>